<evidence type="ECO:0000313" key="1">
    <source>
        <dbReference type="Proteomes" id="UP000887565"/>
    </source>
</evidence>
<dbReference type="InterPro" id="IPR019149">
    <property type="entry name" value="ABHD18"/>
</dbReference>
<protein>
    <submittedName>
        <fullName evidence="2">Protein ABHD18</fullName>
    </submittedName>
</protein>
<dbReference type="WBParaSite" id="nRc.2.0.1.t07481-RA">
    <property type="protein sequence ID" value="nRc.2.0.1.t07481-RA"/>
    <property type="gene ID" value="nRc.2.0.1.g07481"/>
</dbReference>
<dbReference type="InterPro" id="IPR029058">
    <property type="entry name" value="AB_hydrolase_fold"/>
</dbReference>
<name>A0A915I051_ROMCU</name>
<dbReference type="Proteomes" id="UP000887565">
    <property type="component" value="Unplaced"/>
</dbReference>
<dbReference type="Gene3D" id="3.40.50.1820">
    <property type="entry name" value="alpha/beta hydrolase"/>
    <property type="match status" value="1"/>
</dbReference>
<organism evidence="1 2">
    <name type="scientific">Romanomermis culicivorax</name>
    <name type="common">Nematode worm</name>
    <dbReference type="NCBI Taxonomy" id="13658"/>
    <lineage>
        <taxon>Eukaryota</taxon>
        <taxon>Metazoa</taxon>
        <taxon>Ecdysozoa</taxon>
        <taxon>Nematoda</taxon>
        <taxon>Enoplea</taxon>
        <taxon>Dorylaimia</taxon>
        <taxon>Mermithida</taxon>
        <taxon>Mermithoidea</taxon>
        <taxon>Mermithidae</taxon>
        <taxon>Romanomermis</taxon>
    </lineage>
</organism>
<keyword evidence="1" id="KW-1185">Reference proteome</keyword>
<dbReference type="SUPFAM" id="SSF53474">
    <property type="entry name" value="alpha/beta-Hydrolases"/>
    <property type="match status" value="1"/>
</dbReference>
<dbReference type="OMA" id="MACLACT"/>
<dbReference type="AlphaFoldDB" id="A0A915I051"/>
<reference evidence="2" key="1">
    <citation type="submission" date="2022-11" db="UniProtKB">
        <authorList>
            <consortium name="WormBaseParasite"/>
        </authorList>
    </citation>
    <scope>IDENTIFICATION</scope>
</reference>
<dbReference type="Pfam" id="PF09752">
    <property type="entry name" value="ABHD18"/>
    <property type="match status" value="1"/>
</dbReference>
<proteinExistence type="predicted"/>
<dbReference type="PANTHER" id="PTHR13617">
    <property type="entry name" value="PROTEIN ABHD18"/>
    <property type="match status" value="1"/>
</dbReference>
<sequence length="454" mass="51862">MTNLSTFDHLYHYIMASKFFAGGFSQPDCLSRLFQMRKYIMDKANCNELLRQFYPNEIIITKVAEDKHARILNGKFFSPFAARFPDLVPEPMATCRFQLVLPNRYQKFAEILQKNEFQLSNANEIPRPMCIQLAGTGDHYFWRRRILMAKPLAKNNGVGSILLENPYYGMRKPSYQRRSNLRNVTDLFIMGGCLILESLVLLDWCEKEGFGPLAMTGISMGGHMSSLAACNYEKPVALVPCLSWSTASCVFTQGVLSAAVAWKTLQNQYFSDEFRKRESLILSALNEKFRLSQEEMPAELELVPLVSKNDDPVKIAWLKWSLINSYFKSLQISSHKTNNPTSVAEKLKRDDTKQQVSRFLHKILDEFTHLGLFSKPVDPSLIIVVCAGRDAYIPRDKVADLSTIWPEAEFRLLEKYGHIGAFLFEQAAFRTAVVDALIKVTTKYALENRNSQRA</sequence>
<dbReference type="PANTHER" id="PTHR13617:SF14">
    <property type="entry name" value="PROTEIN ABHD18"/>
    <property type="match status" value="1"/>
</dbReference>
<accession>A0A915I051</accession>
<evidence type="ECO:0000313" key="2">
    <source>
        <dbReference type="WBParaSite" id="nRc.2.0.1.t07481-RA"/>
    </source>
</evidence>